<sequence>MEGVNIFVIGIGTNINKNELDIIASDPDVDHVVSSKSFAEVNKMVENMREASCYEPALLEEEKEVLSSVKQKSMRYYKYDLFNKTAIKTVFLQTTRGGADISVSTSNRNPRNNQLNLGSCGRREGNKLAYWSDGLWQLDELESSTFCNVTTNGGCTRPLSVSNDEFVEEGFIIYVKTCSSRWLYVSIEGINETNTFNLTLFKDLIRTTKIENNTENSPVRNETTFPIPKKVYVGAAVAAIGTTATVAAAVTLSCAKEFQVKGSTKIKKKKKNEKNNNQSAVNKAFEGDDDEKHPNTHASASETSTNVTGGGNETLEKEKTHSRNFIAENRSNITRTKKCKKGSDEKQGNRCVIETREEESIRRNSSCFSEDQKRNRQGSLVSSMIHDLQREDTFIKETVTSVTPSYEGGGSRAEGARLNRQVTSTSVSVSVVTSKAVQNENIPNREDRVKRMGAETMKRNCKMLLTGIGDTGNGLRQNAKPKRTDPVTLNYYKDQKQCFSNDLKAVKGDSLEKQGVDTTQRPKRSQLIDSEPDKVTNLLLPVATIFI</sequence>
<dbReference type="InterPro" id="IPR002035">
    <property type="entry name" value="VWF_A"/>
</dbReference>
<feature type="region of interest" description="Disordered" evidence="1">
    <location>
        <begin position="265"/>
        <end position="320"/>
    </location>
</feature>
<dbReference type="AlphaFoldDB" id="A0A9W9YEX6"/>
<evidence type="ECO:0000259" key="2">
    <source>
        <dbReference type="PROSITE" id="PS50234"/>
    </source>
</evidence>
<feature type="domain" description="VWFA" evidence="2">
    <location>
        <begin position="1"/>
        <end position="48"/>
    </location>
</feature>
<comment type="caution">
    <text evidence="3">The sequence shown here is derived from an EMBL/GenBank/DDBJ whole genome shotgun (WGS) entry which is preliminary data.</text>
</comment>
<feature type="compositionally biased region" description="Polar residues" evidence="1">
    <location>
        <begin position="296"/>
        <end position="307"/>
    </location>
</feature>
<keyword evidence="4" id="KW-1185">Reference proteome</keyword>
<proteinExistence type="predicted"/>
<dbReference type="PROSITE" id="PS50234">
    <property type="entry name" value="VWFA"/>
    <property type="match status" value="1"/>
</dbReference>
<dbReference type="SUPFAM" id="SSF53300">
    <property type="entry name" value="vWA-like"/>
    <property type="match status" value="1"/>
</dbReference>
<protein>
    <recommendedName>
        <fullName evidence="2">VWFA domain-containing protein</fullName>
    </recommendedName>
</protein>
<dbReference type="InterPro" id="IPR036465">
    <property type="entry name" value="vWFA_dom_sf"/>
</dbReference>
<dbReference type="EMBL" id="MU827780">
    <property type="protein sequence ID" value="KAJ7337911.1"/>
    <property type="molecule type" value="Genomic_DNA"/>
</dbReference>
<accession>A0A9W9YEX6</accession>
<organism evidence="3 4">
    <name type="scientific">Desmophyllum pertusum</name>
    <dbReference type="NCBI Taxonomy" id="174260"/>
    <lineage>
        <taxon>Eukaryota</taxon>
        <taxon>Metazoa</taxon>
        <taxon>Cnidaria</taxon>
        <taxon>Anthozoa</taxon>
        <taxon>Hexacorallia</taxon>
        <taxon>Scleractinia</taxon>
        <taxon>Caryophylliina</taxon>
        <taxon>Caryophylliidae</taxon>
        <taxon>Desmophyllum</taxon>
    </lineage>
</organism>
<name>A0A9W9YEX6_9CNID</name>
<reference evidence="3" key="1">
    <citation type="submission" date="2023-01" db="EMBL/GenBank/DDBJ databases">
        <title>Genome assembly of the deep-sea coral Lophelia pertusa.</title>
        <authorList>
            <person name="Herrera S."/>
            <person name="Cordes E."/>
        </authorList>
    </citation>
    <scope>NUCLEOTIDE SEQUENCE</scope>
    <source>
        <strain evidence="3">USNM1676648</strain>
        <tissue evidence="3">Polyp</tissue>
    </source>
</reference>
<evidence type="ECO:0000313" key="3">
    <source>
        <dbReference type="EMBL" id="KAJ7337911.1"/>
    </source>
</evidence>
<dbReference type="Proteomes" id="UP001163046">
    <property type="component" value="Unassembled WGS sequence"/>
</dbReference>
<dbReference type="Gene3D" id="3.40.50.410">
    <property type="entry name" value="von Willebrand factor, type A domain"/>
    <property type="match status" value="1"/>
</dbReference>
<gene>
    <name evidence="3" type="ORF">OS493_008070</name>
</gene>
<evidence type="ECO:0000313" key="4">
    <source>
        <dbReference type="Proteomes" id="UP001163046"/>
    </source>
</evidence>
<evidence type="ECO:0000256" key="1">
    <source>
        <dbReference type="SAM" id="MobiDB-lite"/>
    </source>
</evidence>
<dbReference type="OrthoDB" id="10514612at2759"/>